<dbReference type="GO" id="GO:0015179">
    <property type="term" value="F:L-amino acid transmembrane transporter activity"/>
    <property type="evidence" value="ECO:0007669"/>
    <property type="project" value="TreeGrafter"/>
</dbReference>
<feature type="domain" description="Redoxin" evidence="10">
    <location>
        <begin position="474"/>
        <end position="625"/>
    </location>
</feature>
<organism evidence="11 12">
    <name type="scientific">Friedmanniomyces simplex</name>
    <dbReference type="NCBI Taxonomy" id="329884"/>
    <lineage>
        <taxon>Eukaryota</taxon>
        <taxon>Fungi</taxon>
        <taxon>Dikarya</taxon>
        <taxon>Ascomycota</taxon>
        <taxon>Pezizomycotina</taxon>
        <taxon>Dothideomycetes</taxon>
        <taxon>Dothideomycetidae</taxon>
        <taxon>Mycosphaerellales</taxon>
        <taxon>Teratosphaeriaceae</taxon>
        <taxon>Friedmanniomyces</taxon>
    </lineage>
</organism>
<evidence type="ECO:0000256" key="2">
    <source>
        <dbReference type="ARBA" id="ARBA00008066"/>
    </source>
</evidence>
<reference evidence="11 12" key="1">
    <citation type="submission" date="2017-03" db="EMBL/GenBank/DDBJ databases">
        <title>Genomes of endolithic fungi from Antarctica.</title>
        <authorList>
            <person name="Coleine C."/>
            <person name="Masonjones S."/>
            <person name="Stajich J.E."/>
        </authorList>
    </citation>
    <scope>NUCLEOTIDE SEQUENCE [LARGE SCALE GENOMIC DNA]</scope>
    <source>
        <strain evidence="11 12">CCFEE 5184</strain>
    </source>
</reference>
<dbReference type="Pfam" id="PF08534">
    <property type="entry name" value="Redoxin"/>
    <property type="match status" value="1"/>
</dbReference>
<dbReference type="PANTHER" id="PTHR22950">
    <property type="entry name" value="AMINO ACID TRANSPORTER"/>
    <property type="match status" value="1"/>
</dbReference>
<evidence type="ECO:0000256" key="7">
    <source>
        <dbReference type="SAM" id="MobiDB-lite"/>
    </source>
</evidence>
<evidence type="ECO:0000256" key="8">
    <source>
        <dbReference type="SAM" id="Phobius"/>
    </source>
</evidence>
<dbReference type="InterPro" id="IPR036249">
    <property type="entry name" value="Thioredoxin-like_sf"/>
</dbReference>
<feature type="region of interest" description="Disordered" evidence="7">
    <location>
        <begin position="1"/>
        <end position="22"/>
    </location>
</feature>
<evidence type="ECO:0000259" key="10">
    <source>
        <dbReference type="Pfam" id="PF08534"/>
    </source>
</evidence>
<keyword evidence="4 8" id="KW-0812">Transmembrane</keyword>
<sequence>MASRNSPSSLSTQRDNASKHPSSISLSILGQEKPAERLPTNEATIHEGTRKLHRLGWKRLTICLIVEAIALGSLSIPSAFATLGMLAGILLTIGLGLVAMYTSYIVGQVFLKYPNIQHYADAVRLIGGRFWYEVTTVMFTFFLVLLVGSHTLTGTIAWIHIVDSPGIPPLFFLALPPTFHDVAILGYIDFLSLIAAILLIIVATGISSHSSPGGLNAVDWSLWPPADLTFHQAFLATTNIVFAYSFAVCQFSFMADLHTPKDYVKSICALAIIEIVIYTLVGAIMYAFVGSSVGSPALCSAGHTVSPVAFGIALPVTLISGAINSTVVARFLTGRAFEGREVGRVDNWRGSGSWCVWISLIAFITVVSWVVAEAVPFFNALLGLISSLFISAFSFYFPSLFWFSLIKQGKWNALRKNLWLSIVNAGVLIDILAGYENGRVGGSFTSTGGHAAPDWSGIPAPPDDGACNHLQGLQFPTLPIPSTSGQPVDLSALPGLTILFIYPRSGAPGEQIPAEWDAIPGARGCTPQACSFRDASRDFAELGVDRILGCSTQDTAYQLELKERVHLPYELLSDEKLELVAALRLPTHEWRGKTLIKRMAMAVQEGRVVKVWYPVFPPDQSAAQVLEWLRGDRK</sequence>
<dbReference type="EMBL" id="NAJQ01000075">
    <property type="protein sequence ID" value="TKA80184.1"/>
    <property type="molecule type" value="Genomic_DNA"/>
</dbReference>
<feature type="transmembrane region" description="Helical" evidence="8">
    <location>
        <begin position="267"/>
        <end position="288"/>
    </location>
</feature>
<keyword evidence="12" id="KW-1185">Reference proteome</keyword>
<feature type="transmembrane region" description="Helical" evidence="8">
    <location>
        <begin position="86"/>
        <end position="110"/>
    </location>
</feature>
<dbReference type="Pfam" id="PF01490">
    <property type="entry name" value="Aa_trans"/>
    <property type="match status" value="1"/>
</dbReference>
<feature type="transmembrane region" description="Helical" evidence="8">
    <location>
        <begin position="187"/>
        <end position="210"/>
    </location>
</feature>
<dbReference type="SUPFAM" id="SSF52833">
    <property type="entry name" value="Thioredoxin-like"/>
    <property type="match status" value="1"/>
</dbReference>
<dbReference type="AlphaFoldDB" id="A0A4U0XRK0"/>
<dbReference type="GO" id="GO:0016020">
    <property type="term" value="C:membrane"/>
    <property type="evidence" value="ECO:0007669"/>
    <property type="project" value="UniProtKB-SubCell"/>
</dbReference>
<dbReference type="PANTHER" id="PTHR22950:SF8">
    <property type="entry name" value="AMINO ACID TRANSPORTER (EUROFUNG)"/>
    <property type="match status" value="1"/>
</dbReference>
<protein>
    <recommendedName>
        <fullName evidence="13">Thioredoxin domain-containing protein</fullName>
    </recommendedName>
</protein>
<dbReference type="InterPro" id="IPR013740">
    <property type="entry name" value="Redoxin"/>
</dbReference>
<proteinExistence type="inferred from homology"/>
<comment type="similarity">
    <text evidence="2">Belongs to the amino acid/polyamine transporter 2 family.</text>
</comment>
<dbReference type="Proteomes" id="UP000309340">
    <property type="component" value="Unassembled WGS sequence"/>
</dbReference>
<evidence type="ECO:0008006" key="13">
    <source>
        <dbReference type="Google" id="ProtNLM"/>
    </source>
</evidence>
<evidence type="ECO:0000259" key="9">
    <source>
        <dbReference type="Pfam" id="PF01490"/>
    </source>
</evidence>
<evidence type="ECO:0000313" key="12">
    <source>
        <dbReference type="Proteomes" id="UP000309340"/>
    </source>
</evidence>
<gene>
    <name evidence="11" type="ORF">B0A55_03611</name>
</gene>
<evidence type="ECO:0000256" key="5">
    <source>
        <dbReference type="ARBA" id="ARBA00022989"/>
    </source>
</evidence>
<accession>A0A4U0XRK0</accession>
<evidence type="ECO:0000256" key="6">
    <source>
        <dbReference type="ARBA" id="ARBA00023136"/>
    </source>
</evidence>
<evidence type="ECO:0000313" key="11">
    <source>
        <dbReference type="EMBL" id="TKA80184.1"/>
    </source>
</evidence>
<dbReference type="CDD" id="cd03017">
    <property type="entry name" value="PRX_BCP"/>
    <property type="match status" value="1"/>
</dbReference>
<feature type="transmembrane region" description="Helical" evidence="8">
    <location>
        <begin position="60"/>
        <end position="80"/>
    </location>
</feature>
<dbReference type="GO" id="GO:0016491">
    <property type="term" value="F:oxidoreductase activity"/>
    <property type="evidence" value="ECO:0007669"/>
    <property type="project" value="InterPro"/>
</dbReference>
<dbReference type="InterPro" id="IPR013057">
    <property type="entry name" value="AA_transpt_TM"/>
</dbReference>
<evidence type="ECO:0000256" key="4">
    <source>
        <dbReference type="ARBA" id="ARBA00022692"/>
    </source>
</evidence>
<comment type="caution">
    <text evidence="11">The sequence shown here is derived from an EMBL/GenBank/DDBJ whole genome shotgun (WGS) entry which is preliminary data.</text>
</comment>
<evidence type="ECO:0000256" key="1">
    <source>
        <dbReference type="ARBA" id="ARBA00004141"/>
    </source>
</evidence>
<feature type="transmembrane region" description="Helical" evidence="8">
    <location>
        <begin position="417"/>
        <end position="435"/>
    </location>
</feature>
<feature type="transmembrane region" description="Helical" evidence="8">
    <location>
        <begin position="308"/>
        <end position="333"/>
    </location>
</feature>
<evidence type="ECO:0000256" key="3">
    <source>
        <dbReference type="ARBA" id="ARBA00010505"/>
    </source>
</evidence>
<comment type="similarity">
    <text evidence="3">Belongs to the peroxiredoxin family. Prx5 subfamily.</text>
</comment>
<name>A0A4U0XRK0_9PEZI</name>
<feature type="transmembrane region" description="Helical" evidence="8">
    <location>
        <begin position="130"/>
        <end position="149"/>
    </location>
</feature>
<keyword evidence="5 8" id="KW-1133">Transmembrane helix</keyword>
<comment type="subcellular location">
    <subcellularLocation>
        <location evidence="1">Membrane</location>
        <topology evidence="1">Multi-pass membrane protein</topology>
    </subcellularLocation>
</comment>
<dbReference type="Gene3D" id="3.40.30.10">
    <property type="entry name" value="Glutaredoxin"/>
    <property type="match status" value="1"/>
</dbReference>
<dbReference type="STRING" id="329884.A0A4U0XRK0"/>
<feature type="transmembrane region" description="Helical" evidence="8">
    <location>
        <begin position="155"/>
        <end position="175"/>
    </location>
</feature>
<dbReference type="OrthoDB" id="338622at2759"/>
<feature type="domain" description="Amino acid transporter transmembrane" evidence="9">
    <location>
        <begin position="54"/>
        <end position="419"/>
    </location>
</feature>
<feature type="transmembrane region" description="Helical" evidence="8">
    <location>
        <begin position="378"/>
        <end position="405"/>
    </location>
</feature>
<feature type="transmembrane region" description="Helical" evidence="8">
    <location>
        <begin position="230"/>
        <end position="255"/>
    </location>
</feature>
<keyword evidence="6 8" id="KW-0472">Membrane</keyword>
<feature type="transmembrane region" description="Helical" evidence="8">
    <location>
        <begin position="354"/>
        <end position="372"/>
    </location>
</feature>